<protein>
    <recommendedName>
        <fullName evidence="6">Autophagy protein</fullName>
    </recommendedName>
</protein>
<dbReference type="EMBL" id="KV744840">
    <property type="protein sequence ID" value="OCK84303.1"/>
    <property type="molecule type" value="Genomic_DNA"/>
</dbReference>
<evidence type="ECO:0000313" key="5">
    <source>
        <dbReference type="Proteomes" id="UP000250266"/>
    </source>
</evidence>
<dbReference type="PROSITE" id="PS51808">
    <property type="entry name" value="CHCH"/>
    <property type="match status" value="1"/>
</dbReference>
<dbReference type="AlphaFoldDB" id="A0A8E2JJ35"/>
<organism evidence="4 5">
    <name type="scientific">Lepidopterella palustris CBS 459.81</name>
    <dbReference type="NCBI Taxonomy" id="1314670"/>
    <lineage>
        <taxon>Eukaryota</taxon>
        <taxon>Fungi</taxon>
        <taxon>Dikarya</taxon>
        <taxon>Ascomycota</taxon>
        <taxon>Pezizomycotina</taxon>
        <taxon>Dothideomycetes</taxon>
        <taxon>Pleosporomycetidae</taxon>
        <taxon>Mytilinidiales</taxon>
        <taxon>Argynnaceae</taxon>
        <taxon>Lepidopterella</taxon>
    </lineage>
</organism>
<sequence>MGWWSSSSDKDAVDKLDPSLREFLDKESSVEYTPRPPPQTPKPVTPYTQPPQQAQPSQKSPPADDFTPKVPPQSLFPDGRYAHLWKTYEPQSAIEARGKTDQEKLADIVDTYNDRKSNIGRIAQENCAVEHMAIQDCLKAGKFSKLMMLCREENQAFNRCYELQSKFLKALGYLTMVNRPQAEDEKIQMHADSLYRKMLKQEEMIEEAKKEGRPMPEFKSVISKENISAAMAGKLLIDDPSSLSDSPAEEPDLWKGVSQNTRDEYDKKLEKLTPIQREIEKRAVEGEIAATRLYGKKIEEAFVEERIHRLKRKEDGKETIGDVLKRWWGW</sequence>
<feature type="region of interest" description="Disordered" evidence="3">
    <location>
        <begin position="1"/>
        <end position="73"/>
    </location>
</feature>
<comment type="similarity">
    <text evidence="1">Belongs to the CMC family.</text>
</comment>
<evidence type="ECO:0000256" key="2">
    <source>
        <dbReference type="ARBA" id="ARBA00023157"/>
    </source>
</evidence>
<evidence type="ECO:0000256" key="1">
    <source>
        <dbReference type="ARBA" id="ARBA00007347"/>
    </source>
</evidence>
<dbReference type="Proteomes" id="UP000250266">
    <property type="component" value="Unassembled WGS sequence"/>
</dbReference>
<feature type="compositionally biased region" description="Low complexity" evidence="3">
    <location>
        <begin position="45"/>
        <end position="63"/>
    </location>
</feature>
<reference evidence="4 5" key="1">
    <citation type="journal article" date="2016" name="Nat. Commun.">
        <title>Ectomycorrhizal ecology is imprinted in the genome of the dominant symbiotic fungus Cenococcum geophilum.</title>
        <authorList>
            <consortium name="DOE Joint Genome Institute"/>
            <person name="Peter M."/>
            <person name="Kohler A."/>
            <person name="Ohm R.A."/>
            <person name="Kuo A."/>
            <person name="Krutzmann J."/>
            <person name="Morin E."/>
            <person name="Arend M."/>
            <person name="Barry K.W."/>
            <person name="Binder M."/>
            <person name="Choi C."/>
            <person name="Clum A."/>
            <person name="Copeland A."/>
            <person name="Grisel N."/>
            <person name="Haridas S."/>
            <person name="Kipfer T."/>
            <person name="LaButti K."/>
            <person name="Lindquist E."/>
            <person name="Lipzen A."/>
            <person name="Maire R."/>
            <person name="Meier B."/>
            <person name="Mihaltcheva S."/>
            <person name="Molinier V."/>
            <person name="Murat C."/>
            <person name="Poggeler S."/>
            <person name="Quandt C.A."/>
            <person name="Sperisen C."/>
            <person name="Tritt A."/>
            <person name="Tisserant E."/>
            <person name="Crous P.W."/>
            <person name="Henrissat B."/>
            <person name="Nehls U."/>
            <person name="Egli S."/>
            <person name="Spatafora J.W."/>
            <person name="Grigoriev I.V."/>
            <person name="Martin F.M."/>
        </authorList>
    </citation>
    <scope>NUCLEOTIDE SEQUENCE [LARGE SCALE GENOMIC DNA]</scope>
    <source>
        <strain evidence="4 5">CBS 459.81</strain>
    </source>
</reference>
<evidence type="ECO:0008006" key="6">
    <source>
        <dbReference type="Google" id="ProtNLM"/>
    </source>
</evidence>
<keyword evidence="5" id="KW-1185">Reference proteome</keyword>
<dbReference type="InterPro" id="IPR013892">
    <property type="entry name" value="Cyt_c_biogenesis_Cmc1-like"/>
</dbReference>
<accession>A0A8E2JJ35</accession>
<dbReference type="OrthoDB" id="2103031at2759"/>
<name>A0A8E2JJ35_9PEZI</name>
<evidence type="ECO:0000256" key="3">
    <source>
        <dbReference type="SAM" id="MobiDB-lite"/>
    </source>
</evidence>
<feature type="compositionally biased region" description="Basic and acidic residues" evidence="3">
    <location>
        <begin position="8"/>
        <end position="29"/>
    </location>
</feature>
<keyword evidence="2" id="KW-1015">Disulfide bond</keyword>
<evidence type="ECO:0000313" key="4">
    <source>
        <dbReference type="EMBL" id="OCK84303.1"/>
    </source>
</evidence>
<gene>
    <name evidence="4" type="ORF">K432DRAFT_378708</name>
</gene>
<feature type="compositionally biased region" description="Pro residues" evidence="3">
    <location>
        <begin position="34"/>
        <end position="44"/>
    </location>
</feature>
<proteinExistence type="inferred from homology"/>
<dbReference type="Pfam" id="PF08583">
    <property type="entry name" value="Cmc1"/>
    <property type="match status" value="1"/>
</dbReference>